<evidence type="ECO:0000256" key="2">
    <source>
        <dbReference type="ARBA" id="ARBA00009191"/>
    </source>
</evidence>
<dbReference type="Proteomes" id="UP000631114">
    <property type="component" value="Unassembled WGS sequence"/>
</dbReference>
<protein>
    <recommendedName>
        <fullName evidence="7">Strictosidine synthase conserved region domain-containing protein</fullName>
    </recommendedName>
</protein>
<evidence type="ECO:0000256" key="6">
    <source>
        <dbReference type="SAM" id="Phobius"/>
    </source>
</evidence>
<accession>A0A835ID33</accession>
<comment type="subcellular location">
    <subcellularLocation>
        <location evidence="1">Vacuole</location>
    </subcellularLocation>
</comment>
<dbReference type="EMBL" id="JADFTS010000003">
    <property type="protein sequence ID" value="KAF9614939.1"/>
    <property type="molecule type" value="Genomic_DNA"/>
</dbReference>
<evidence type="ECO:0000256" key="4">
    <source>
        <dbReference type="ARBA" id="ARBA00022729"/>
    </source>
</evidence>
<feature type="transmembrane region" description="Helical" evidence="6">
    <location>
        <begin position="20"/>
        <end position="40"/>
    </location>
</feature>
<dbReference type="InterPro" id="IPR018119">
    <property type="entry name" value="Strictosidine_synth_cons-reg"/>
</dbReference>
<dbReference type="PANTHER" id="PTHR10426:SF86">
    <property type="entry name" value="PROTEIN STRICTOSIDINE SYNTHASE-LIKE 10-LIKE"/>
    <property type="match status" value="1"/>
</dbReference>
<evidence type="ECO:0000256" key="3">
    <source>
        <dbReference type="ARBA" id="ARBA00022554"/>
    </source>
</evidence>
<keyword evidence="6" id="KW-0812">Transmembrane</keyword>
<dbReference type="PANTHER" id="PTHR10426">
    <property type="entry name" value="STRICTOSIDINE SYNTHASE-RELATED"/>
    <property type="match status" value="1"/>
</dbReference>
<comment type="caution">
    <text evidence="8">The sequence shown here is derived from an EMBL/GenBank/DDBJ whole genome shotgun (WGS) entry which is preliminary data.</text>
</comment>
<dbReference type="GO" id="GO:0016787">
    <property type="term" value="F:hydrolase activity"/>
    <property type="evidence" value="ECO:0007669"/>
    <property type="project" value="TreeGrafter"/>
</dbReference>
<dbReference type="OrthoDB" id="5307922at2759"/>
<dbReference type="FunFam" id="2.120.10.30:FF:000032">
    <property type="entry name" value="Protein STRICTOSIDINE SYNTHASE-LIKE 13"/>
    <property type="match status" value="1"/>
</dbReference>
<evidence type="ECO:0000313" key="8">
    <source>
        <dbReference type="EMBL" id="KAF9614939.1"/>
    </source>
</evidence>
<dbReference type="Pfam" id="PF03088">
    <property type="entry name" value="Str_synth"/>
    <property type="match status" value="1"/>
</dbReference>
<gene>
    <name evidence="8" type="ORF">IFM89_021369</name>
</gene>
<keyword evidence="6" id="KW-0472">Membrane</keyword>
<reference evidence="8 9" key="1">
    <citation type="submission" date="2020-10" db="EMBL/GenBank/DDBJ databases">
        <title>The Coptis chinensis genome and diversification of protoberbering-type alkaloids.</title>
        <authorList>
            <person name="Wang B."/>
            <person name="Shu S."/>
            <person name="Song C."/>
            <person name="Liu Y."/>
        </authorList>
    </citation>
    <scope>NUCLEOTIDE SEQUENCE [LARGE SCALE GENOMIC DNA]</scope>
    <source>
        <strain evidence="8">HL-2020</strain>
        <tissue evidence="8">Leaf</tissue>
    </source>
</reference>
<evidence type="ECO:0000256" key="1">
    <source>
        <dbReference type="ARBA" id="ARBA00004116"/>
    </source>
</evidence>
<evidence type="ECO:0000256" key="5">
    <source>
        <dbReference type="ARBA" id="ARBA00023180"/>
    </source>
</evidence>
<evidence type="ECO:0000259" key="7">
    <source>
        <dbReference type="Pfam" id="PF03088"/>
    </source>
</evidence>
<proteinExistence type="inferred from homology"/>
<name>A0A835ID33_9MAGN</name>
<dbReference type="Gene3D" id="2.120.10.30">
    <property type="entry name" value="TolB, C-terminal domain"/>
    <property type="match status" value="1"/>
</dbReference>
<dbReference type="SUPFAM" id="SSF63829">
    <property type="entry name" value="Calcium-dependent phosphotriesterase"/>
    <property type="match status" value="1"/>
</dbReference>
<organism evidence="8 9">
    <name type="scientific">Coptis chinensis</name>
    <dbReference type="NCBI Taxonomy" id="261450"/>
    <lineage>
        <taxon>Eukaryota</taxon>
        <taxon>Viridiplantae</taxon>
        <taxon>Streptophyta</taxon>
        <taxon>Embryophyta</taxon>
        <taxon>Tracheophyta</taxon>
        <taxon>Spermatophyta</taxon>
        <taxon>Magnoliopsida</taxon>
        <taxon>Ranunculales</taxon>
        <taxon>Ranunculaceae</taxon>
        <taxon>Coptidoideae</taxon>
        <taxon>Coptis</taxon>
    </lineage>
</organism>
<dbReference type="AlphaFoldDB" id="A0A835ID33"/>
<keyword evidence="3" id="KW-0926">Vacuole</keyword>
<keyword evidence="4" id="KW-0732">Signal</keyword>
<evidence type="ECO:0000313" key="9">
    <source>
        <dbReference type="Proteomes" id="UP000631114"/>
    </source>
</evidence>
<dbReference type="GO" id="GO:0012505">
    <property type="term" value="C:endomembrane system"/>
    <property type="evidence" value="ECO:0007669"/>
    <property type="project" value="TreeGrafter"/>
</dbReference>
<comment type="similarity">
    <text evidence="2">Belongs to the strictosidine synthase family.</text>
</comment>
<dbReference type="InterPro" id="IPR011042">
    <property type="entry name" value="6-blade_b-propeller_TolB-like"/>
</dbReference>
<feature type="domain" description="Strictosidine synthase conserved region" evidence="7">
    <location>
        <begin position="168"/>
        <end position="255"/>
    </location>
</feature>
<keyword evidence="6" id="KW-1133">Transmembrane helix</keyword>
<keyword evidence="5" id="KW-0325">Glycoprotein</keyword>
<keyword evidence="9" id="KW-1185">Reference proteome</keyword>
<dbReference type="GO" id="GO:0005773">
    <property type="term" value="C:vacuole"/>
    <property type="evidence" value="ECO:0007669"/>
    <property type="project" value="UniProtKB-SubCell"/>
</dbReference>
<sequence length="349" mass="38533">MATFFSSSGSLVSSNLSISLFLIVIVSSALSLFTVSAYPITQPYYSSYQYHQLPPGVTGPESLDFDCNGEGPYTSVSDGRIFKWERRGGFWREFAYTGQYRVRALCDGNRYPALERICGRPLGIKFNKQTCDLYIADAYFGIVRVGRNGGAATRLVSSAEGVPFKFTNNLDIHPDTGVLYFTDSSTRFTRMDHLRVTSSGDSTGRLMKYDPQTGEVTVLQSRLKFANGVVLSKNNDYILVAETGANRVMRHWLSGPRATMTEFFSQVPGAPDNIKRNAAGEFWVALNNGRSTPSFNSGETIGVRLDEEGRIVEALHGNGLLESVTELEEKNGMFWVGSNVVPFVSTFTV</sequence>